<comment type="caution">
    <text evidence="1">The sequence shown here is derived from an EMBL/GenBank/DDBJ whole genome shotgun (WGS) entry which is preliminary data.</text>
</comment>
<dbReference type="EMBL" id="JBHUOF010000049">
    <property type="protein sequence ID" value="MFD2802686.1"/>
    <property type="molecule type" value="Genomic_DNA"/>
</dbReference>
<dbReference type="RefSeq" id="WP_377396144.1">
    <property type="nucleotide sequence ID" value="NZ_JBHSAN010000054.1"/>
</dbReference>
<evidence type="ECO:0000313" key="2">
    <source>
        <dbReference type="Proteomes" id="UP001597478"/>
    </source>
</evidence>
<accession>A0ABW5WHM9</accession>
<keyword evidence="2" id="KW-1185">Reference proteome</keyword>
<gene>
    <name evidence="1" type="ORF">ACFS2C_25170</name>
</gene>
<proteinExistence type="predicted"/>
<name>A0ABW5WHM9_9PSEU</name>
<evidence type="ECO:0000313" key="1">
    <source>
        <dbReference type="EMBL" id="MFD2802686.1"/>
    </source>
</evidence>
<sequence length="103" mass="10806">MPVYDVDSMNITAGKVDKIAEEFLAAKEKLTGVQGESPFGEVEDPENPDKAAETVGSFTAGMQNEFDKAAGLVAAASTALRDAVRAMGEADNQAAENLTLREA</sequence>
<protein>
    <recommendedName>
        <fullName evidence="3">PE domain-containing protein</fullName>
    </recommendedName>
</protein>
<dbReference type="Proteomes" id="UP001597478">
    <property type="component" value="Unassembled WGS sequence"/>
</dbReference>
<organism evidence="1 2">
    <name type="scientific">Prauserella oleivorans</name>
    <dbReference type="NCBI Taxonomy" id="1478153"/>
    <lineage>
        <taxon>Bacteria</taxon>
        <taxon>Bacillati</taxon>
        <taxon>Actinomycetota</taxon>
        <taxon>Actinomycetes</taxon>
        <taxon>Pseudonocardiales</taxon>
        <taxon>Pseudonocardiaceae</taxon>
        <taxon>Prauserella</taxon>
    </lineage>
</organism>
<reference evidence="2" key="1">
    <citation type="journal article" date="2019" name="Int. J. Syst. Evol. Microbiol.">
        <title>The Global Catalogue of Microorganisms (GCM) 10K type strain sequencing project: providing services to taxonomists for standard genome sequencing and annotation.</title>
        <authorList>
            <consortium name="The Broad Institute Genomics Platform"/>
            <consortium name="The Broad Institute Genome Sequencing Center for Infectious Disease"/>
            <person name="Wu L."/>
            <person name="Ma J."/>
        </authorList>
    </citation>
    <scope>NUCLEOTIDE SEQUENCE [LARGE SCALE GENOMIC DNA]</scope>
    <source>
        <strain evidence="2">IBRC-M 10906</strain>
    </source>
</reference>
<evidence type="ECO:0008006" key="3">
    <source>
        <dbReference type="Google" id="ProtNLM"/>
    </source>
</evidence>